<dbReference type="CDD" id="cd01097">
    <property type="entry name" value="Tetrahydromethanopterin_reductase"/>
    <property type="match status" value="1"/>
</dbReference>
<evidence type="ECO:0000313" key="4">
    <source>
        <dbReference type="Proteomes" id="UP000193387"/>
    </source>
</evidence>
<comment type="caution">
    <text evidence="3">The sequence shown here is derived from an EMBL/GenBank/DDBJ whole genome shotgun (WGS) entry which is preliminary data.</text>
</comment>
<proteinExistence type="predicted"/>
<dbReference type="InterPro" id="IPR011251">
    <property type="entry name" value="Luciferase-like_dom"/>
</dbReference>
<dbReference type="GO" id="GO:0016705">
    <property type="term" value="F:oxidoreductase activity, acting on paired donors, with incorporation or reduction of molecular oxygen"/>
    <property type="evidence" value="ECO:0007669"/>
    <property type="project" value="InterPro"/>
</dbReference>
<evidence type="ECO:0000256" key="1">
    <source>
        <dbReference type="ARBA" id="ARBA00023002"/>
    </source>
</evidence>
<evidence type="ECO:0000313" key="3">
    <source>
        <dbReference type="EMBL" id="ORW72939.1"/>
    </source>
</evidence>
<accession>A0AAJ3NSW1</accession>
<feature type="domain" description="Luciferase-like" evidence="2">
    <location>
        <begin position="20"/>
        <end position="229"/>
    </location>
</feature>
<keyword evidence="4" id="KW-1185">Reference proteome</keyword>
<sequence length="298" mass="32455">MTDYGHPLVFGTLLEPPPGRPLEVTRLAEVTERAELDLVSLSDHPYWPDRLDTFALLAAICAVTDRVRVLSNLANLPLRPPVMLARNATTLDLLSGGRFELGIGAGAQQMWDAIVAEGGPRRGPGESVDALDEAIQIIRALWTQNEPVHFRGNHYHVDGATPGPRPSHDINVWLGAYQPRLLRMVGRRGDVWISSSPFLGPDQLSAANKIIDNAAVAARREPATVRRAYNIAGEFTAAQGGFLHGPPAKWAEQLTDVALAEGVSVFILFRVESADVIERFAAEVVPEVREQVGAERSD</sequence>
<dbReference type="Gene3D" id="3.20.20.30">
    <property type="entry name" value="Luciferase-like domain"/>
    <property type="match status" value="1"/>
</dbReference>
<dbReference type="Pfam" id="PF00296">
    <property type="entry name" value="Bac_luciferase"/>
    <property type="match status" value="1"/>
</dbReference>
<dbReference type="Proteomes" id="UP000193387">
    <property type="component" value="Unassembled WGS sequence"/>
</dbReference>
<dbReference type="SUPFAM" id="SSF51679">
    <property type="entry name" value="Bacterial luciferase-like"/>
    <property type="match status" value="1"/>
</dbReference>
<gene>
    <name evidence="3" type="ORF">AWC23_08785</name>
</gene>
<dbReference type="InterPro" id="IPR036661">
    <property type="entry name" value="Luciferase-like_sf"/>
</dbReference>
<dbReference type="PANTHER" id="PTHR43244">
    <property type="match status" value="1"/>
</dbReference>
<keyword evidence="1" id="KW-0560">Oxidoreductase</keyword>
<dbReference type="PANTHER" id="PTHR43244:SF1">
    <property type="entry name" value="5,10-METHYLENETETRAHYDROMETHANOPTERIN REDUCTASE"/>
    <property type="match status" value="1"/>
</dbReference>
<dbReference type="InterPro" id="IPR050564">
    <property type="entry name" value="F420-G6PD/mer"/>
</dbReference>
<name>A0AAJ3NSW1_9MYCO</name>
<dbReference type="RefSeq" id="WP_085254942.1">
    <property type="nucleotide sequence ID" value="NZ_AP022573.1"/>
</dbReference>
<protein>
    <submittedName>
        <fullName evidence="3">5,10-methylene tetrahydromethanopterin reductase</fullName>
    </submittedName>
</protein>
<evidence type="ECO:0000259" key="2">
    <source>
        <dbReference type="Pfam" id="PF00296"/>
    </source>
</evidence>
<organism evidence="3 4">
    <name type="scientific">Mycobacterium saskatchewanense</name>
    <dbReference type="NCBI Taxonomy" id="220927"/>
    <lineage>
        <taxon>Bacteria</taxon>
        <taxon>Bacillati</taxon>
        <taxon>Actinomycetota</taxon>
        <taxon>Actinomycetes</taxon>
        <taxon>Mycobacteriales</taxon>
        <taxon>Mycobacteriaceae</taxon>
        <taxon>Mycobacterium</taxon>
        <taxon>Mycobacterium simiae complex</taxon>
    </lineage>
</organism>
<dbReference type="AlphaFoldDB" id="A0AAJ3NSW1"/>
<dbReference type="EMBL" id="LQPR01000021">
    <property type="protein sequence ID" value="ORW72939.1"/>
    <property type="molecule type" value="Genomic_DNA"/>
</dbReference>
<reference evidence="3 4" key="1">
    <citation type="submission" date="2016-01" db="EMBL/GenBank/DDBJ databases">
        <title>The new phylogeny of the genus Mycobacterium.</title>
        <authorList>
            <person name="Tarcisio F."/>
            <person name="Conor M."/>
            <person name="Antonella G."/>
            <person name="Elisabetta G."/>
            <person name="Giulia F.S."/>
            <person name="Sara T."/>
            <person name="Anna F."/>
            <person name="Clotilde B."/>
            <person name="Roberto B."/>
            <person name="Veronica D.S."/>
            <person name="Fabio R."/>
            <person name="Monica P."/>
            <person name="Olivier J."/>
            <person name="Enrico T."/>
            <person name="Nicola S."/>
        </authorList>
    </citation>
    <scope>NUCLEOTIDE SEQUENCE [LARGE SCALE GENOMIC DNA]</scope>
    <source>
        <strain evidence="3 4">DSM 44616</strain>
    </source>
</reference>